<protein>
    <recommendedName>
        <fullName evidence="3">Heat shock protein 70 family</fullName>
    </recommendedName>
</protein>
<comment type="caution">
    <text evidence="1">The sequence shown here is derived from an EMBL/GenBank/DDBJ whole genome shotgun (WGS) entry which is preliminary data.</text>
</comment>
<evidence type="ECO:0008006" key="3">
    <source>
        <dbReference type="Google" id="ProtNLM"/>
    </source>
</evidence>
<dbReference type="AlphaFoldDB" id="A0A9K3GP31"/>
<keyword evidence="2" id="KW-1185">Reference proteome</keyword>
<evidence type="ECO:0000313" key="1">
    <source>
        <dbReference type="EMBL" id="GIQ89475.1"/>
    </source>
</evidence>
<gene>
    <name evidence="1" type="ORF">KIPB_011955</name>
</gene>
<name>A0A9K3GP31_9EUKA</name>
<feature type="non-terminal residue" evidence="1">
    <location>
        <position position="1"/>
    </location>
</feature>
<organism evidence="1 2">
    <name type="scientific">Kipferlia bialata</name>
    <dbReference type="NCBI Taxonomy" id="797122"/>
    <lineage>
        <taxon>Eukaryota</taxon>
        <taxon>Metamonada</taxon>
        <taxon>Carpediemonas-like organisms</taxon>
        <taxon>Kipferlia</taxon>
    </lineage>
</organism>
<proteinExistence type="predicted"/>
<dbReference type="Proteomes" id="UP000265618">
    <property type="component" value="Unassembled WGS sequence"/>
</dbReference>
<sequence>MPAGQGPGDVKLVVGMDFGTTFSGYAISHKQKPEEVEAFFNWPSQPMPY</sequence>
<dbReference type="PANTHER" id="PTHR14187">
    <property type="entry name" value="ALPHA KINASE/ELONGATION FACTOR 2 KINASE"/>
    <property type="match status" value="1"/>
</dbReference>
<dbReference type="OrthoDB" id="2963168at2759"/>
<accession>A0A9K3GP31</accession>
<reference evidence="1 2" key="1">
    <citation type="journal article" date="2018" name="PLoS ONE">
        <title>The draft genome of Kipferlia bialata reveals reductive genome evolution in fornicate parasites.</title>
        <authorList>
            <person name="Tanifuji G."/>
            <person name="Takabayashi S."/>
            <person name="Kume K."/>
            <person name="Takagi M."/>
            <person name="Nakayama T."/>
            <person name="Kamikawa R."/>
            <person name="Inagaki Y."/>
            <person name="Hashimoto T."/>
        </authorList>
    </citation>
    <scope>NUCLEOTIDE SEQUENCE [LARGE SCALE GENOMIC DNA]</scope>
    <source>
        <strain evidence="1">NY0173</strain>
    </source>
</reference>
<evidence type="ECO:0000313" key="2">
    <source>
        <dbReference type="Proteomes" id="UP000265618"/>
    </source>
</evidence>
<dbReference type="PANTHER" id="PTHR14187:SF5">
    <property type="entry name" value="HEAT SHOCK 70 KDA PROTEIN 12A"/>
    <property type="match status" value="1"/>
</dbReference>
<dbReference type="EMBL" id="BDIP01005086">
    <property type="protein sequence ID" value="GIQ89475.1"/>
    <property type="molecule type" value="Genomic_DNA"/>
</dbReference>